<reference evidence="3" key="1">
    <citation type="submission" date="2015-03" db="EMBL/GenBank/DDBJ databases">
        <title>Draft genome sequence of Mizugakiibacter sediminis skMP5.</title>
        <authorList>
            <person name="Watanabe T."/>
            <person name="Kojima H."/>
            <person name="Fukui M."/>
        </authorList>
    </citation>
    <scope>NUCLEOTIDE SEQUENCE</scope>
    <source>
        <strain evidence="3">SkMP5</strain>
    </source>
</reference>
<dbReference type="HOGENOM" id="CLU_161206_0_0_6"/>
<dbReference type="OrthoDB" id="9793186at2"/>
<dbReference type="InterPro" id="IPR011499">
    <property type="entry name" value="Lipid_A_biosynth_N"/>
</dbReference>
<protein>
    <submittedName>
        <fullName evidence="3">Lipid A biosynthesis acyltransferase</fullName>
    </submittedName>
</protein>
<reference evidence="4" key="2">
    <citation type="submission" date="2015-08" db="EMBL/GenBank/DDBJ databases">
        <title>Complete DNA Sequence of Pseudomonas syringae pv. actinidiae, the Causal Agent of Kiwifruit Canker Disease.</title>
        <authorList>
            <person name="Rikkerink E.H.A."/>
            <person name="Fineran P.C."/>
        </authorList>
    </citation>
    <scope>NUCLEOTIDE SEQUENCE</scope>
    <source>
        <strain evidence="4">SkMP5</strain>
    </source>
</reference>
<evidence type="ECO:0000313" key="5">
    <source>
        <dbReference type="Proteomes" id="UP000253740"/>
    </source>
</evidence>
<keyword evidence="5" id="KW-1185">Reference proteome</keyword>
<dbReference type="GO" id="GO:0008915">
    <property type="term" value="F:lipid-A-disaccharide synthase activity"/>
    <property type="evidence" value="ECO:0007669"/>
    <property type="project" value="InterPro"/>
</dbReference>
<evidence type="ECO:0000256" key="1">
    <source>
        <dbReference type="SAM" id="Phobius"/>
    </source>
</evidence>
<dbReference type="Pfam" id="PF07578">
    <property type="entry name" value="LAB_N"/>
    <property type="match status" value="1"/>
</dbReference>
<evidence type="ECO:0000259" key="2">
    <source>
        <dbReference type="SMART" id="SM01259"/>
    </source>
</evidence>
<keyword evidence="1" id="KW-0472">Membrane</keyword>
<keyword evidence="3" id="KW-0012">Acyltransferase</keyword>
<evidence type="ECO:0000313" key="3">
    <source>
        <dbReference type="EMBL" id="GAN43795.1"/>
    </source>
</evidence>
<dbReference type="GO" id="GO:0016020">
    <property type="term" value="C:membrane"/>
    <property type="evidence" value="ECO:0007669"/>
    <property type="project" value="GOC"/>
</dbReference>
<proteinExistence type="predicted"/>
<dbReference type="GO" id="GO:0009245">
    <property type="term" value="P:lipid A biosynthetic process"/>
    <property type="evidence" value="ECO:0007669"/>
    <property type="project" value="InterPro"/>
</dbReference>
<feature type="transmembrane region" description="Helical" evidence="1">
    <location>
        <begin position="49"/>
        <end position="67"/>
    </location>
</feature>
<keyword evidence="3" id="KW-0808">Transferase</keyword>
<dbReference type="SMART" id="SM01259">
    <property type="entry name" value="LAB_N"/>
    <property type="match status" value="1"/>
</dbReference>
<feature type="transmembrane region" description="Helical" evidence="1">
    <location>
        <begin position="73"/>
        <end position="93"/>
    </location>
</feature>
<dbReference type="Proteomes" id="UP000253740">
    <property type="component" value="Unassembled WGS sequence"/>
</dbReference>
<keyword evidence="1" id="KW-1133">Transmembrane helix</keyword>
<gene>
    <name evidence="3" type="ORF">MBSD_0307</name>
    <name evidence="4" type="ORF">MBSD_n2713</name>
</gene>
<dbReference type="Gene3D" id="1.20.1280.290">
    <property type="match status" value="1"/>
</dbReference>
<dbReference type="RefSeq" id="WP_062537938.1">
    <property type="nucleotide sequence ID" value="NZ_DF970270.1"/>
</dbReference>
<dbReference type="AlphaFoldDB" id="A0A0K8QRU5"/>
<organism evidence="4">
    <name type="scientific">Mizugakiibacter sediminis</name>
    <dbReference type="NCBI Taxonomy" id="1475481"/>
    <lineage>
        <taxon>Bacteria</taxon>
        <taxon>Pseudomonadati</taxon>
        <taxon>Pseudomonadota</taxon>
        <taxon>Gammaproteobacteria</taxon>
        <taxon>Lysobacterales</taxon>
        <taxon>Rhodanobacteraceae</taxon>
        <taxon>Mizugakiibacter</taxon>
    </lineage>
</organism>
<feature type="transmembrane region" description="Helical" evidence="1">
    <location>
        <begin position="18"/>
        <end position="37"/>
    </location>
</feature>
<name>A0A0K8QRU5_9GAMM</name>
<keyword evidence="1" id="KW-0812">Transmembrane</keyword>
<feature type="domain" description="Lipid A biosynthesis N-terminal" evidence="2">
    <location>
        <begin position="19"/>
        <end position="91"/>
    </location>
</feature>
<accession>A0A0K8QRU5</accession>
<dbReference type="STRING" id="1475481.GCA_000953855_02760"/>
<evidence type="ECO:0000313" key="4">
    <source>
        <dbReference type="EMBL" id="GAP67391.1"/>
    </source>
</evidence>
<sequence length="109" mass="12584">MDQILLELGHLVVTPWKLIGYIGTFLFTARWFVQLYATKKLKRVVMPMSFWYLSIVGSVMTLGYFIWGKNDSVGIIQNAFPMFVSLYNVVVHLRHHRPEVVRPGGPEES</sequence>
<dbReference type="EMBL" id="DF970270">
    <property type="protein sequence ID" value="GAP67391.1"/>
    <property type="molecule type" value="Genomic_DNA"/>
</dbReference>
<dbReference type="EMBL" id="DF952378">
    <property type="protein sequence ID" value="GAN43795.1"/>
    <property type="molecule type" value="Genomic_DNA"/>
</dbReference>
<dbReference type="GO" id="GO:0016746">
    <property type="term" value="F:acyltransferase activity"/>
    <property type="evidence" value="ECO:0007669"/>
    <property type="project" value="UniProtKB-KW"/>
</dbReference>